<accession>A0AAD4F8Q7</accession>
<dbReference type="AlphaFoldDB" id="A0AAD4F8Q7"/>
<evidence type="ECO:0000313" key="1">
    <source>
        <dbReference type="EMBL" id="KAG9184936.1"/>
    </source>
</evidence>
<evidence type="ECO:0000313" key="2">
    <source>
        <dbReference type="Proteomes" id="UP001199106"/>
    </source>
</evidence>
<sequence>MASDDQQQRASRLYTELKISGDYPPWGEADIAEMLEQGVDDEHIKAEWVNLDRVYHDLKGGADGVLSRLLKMGVYRPDVNEHTVAEWIKNGLTEDLIRLEYLRSIPKPSMNIAVLFLVELERQTRSELPIPMLKEQILARLKSGSTGKDIALEYAAWQYDAQLLSETGGLQQGTNEDFEEELTIPPGSLSDTEGPNHILDEDLWVELHYGLLYATTHLPLEPVVLRNMHRSQDQYNAYFAPAPGIDPGDFNAKTIRLVVATVIKLDQRLDQRIKDGGHPKALNTMFISEDLATYRSIRAKLDSDTNNLDVETHHELWQFLTRLTAELHPNLAKPQDQASMVVQHIKTTKKSLHGSKKWTDAERHALWRCINTWCNENGVDSFSMDNINTDTWRIFADGINAVCTDRRGAPERTAETVQGQVRDAIRRGISVGNKPIFDLGVRAKQMVEDIKNGKAIAGSIRYPDEAIPM</sequence>
<organism evidence="1 2">
    <name type="scientific">Alternaria panax</name>
    <dbReference type="NCBI Taxonomy" id="48097"/>
    <lineage>
        <taxon>Eukaryota</taxon>
        <taxon>Fungi</taxon>
        <taxon>Dikarya</taxon>
        <taxon>Ascomycota</taxon>
        <taxon>Pezizomycotina</taxon>
        <taxon>Dothideomycetes</taxon>
        <taxon>Pleosporomycetidae</taxon>
        <taxon>Pleosporales</taxon>
        <taxon>Pleosporineae</taxon>
        <taxon>Pleosporaceae</taxon>
        <taxon>Alternaria</taxon>
        <taxon>Alternaria sect. Panax</taxon>
    </lineage>
</organism>
<gene>
    <name evidence="1" type="ORF">G6011_11766</name>
</gene>
<dbReference type="EMBL" id="JAANER010000013">
    <property type="protein sequence ID" value="KAG9184936.1"/>
    <property type="molecule type" value="Genomic_DNA"/>
</dbReference>
<keyword evidence="2" id="KW-1185">Reference proteome</keyword>
<reference evidence="1" key="1">
    <citation type="submission" date="2021-07" db="EMBL/GenBank/DDBJ databases">
        <title>Genome Resource of American Ginseng Black Spot Pathogen Alternaria panax.</title>
        <authorList>
            <person name="Qiu C."/>
            <person name="Wang W."/>
            <person name="Liu Z."/>
        </authorList>
    </citation>
    <scope>NUCLEOTIDE SEQUENCE</scope>
    <source>
        <strain evidence="1">BNCC115425</strain>
    </source>
</reference>
<protein>
    <submittedName>
        <fullName evidence="1">Uncharacterized protein</fullName>
    </submittedName>
</protein>
<comment type="caution">
    <text evidence="1">The sequence shown here is derived from an EMBL/GenBank/DDBJ whole genome shotgun (WGS) entry which is preliminary data.</text>
</comment>
<dbReference type="Proteomes" id="UP001199106">
    <property type="component" value="Unassembled WGS sequence"/>
</dbReference>
<proteinExistence type="predicted"/>
<name>A0AAD4F8Q7_9PLEO</name>